<feature type="coiled-coil region" evidence="2">
    <location>
        <begin position="447"/>
        <end position="474"/>
    </location>
</feature>
<dbReference type="CDD" id="cd19756">
    <property type="entry name" value="Bbox2"/>
    <property type="match status" value="1"/>
</dbReference>
<keyword evidence="5" id="KW-1185">Reference proteome</keyword>
<dbReference type="InterPro" id="IPR000315">
    <property type="entry name" value="Znf_B-box"/>
</dbReference>
<evidence type="ECO:0000313" key="4">
    <source>
        <dbReference type="EMBL" id="CAG2201038.1"/>
    </source>
</evidence>
<dbReference type="SMART" id="SM00336">
    <property type="entry name" value="BBOX"/>
    <property type="match status" value="2"/>
</dbReference>
<evidence type="ECO:0000256" key="1">
    <source>
        <dbReference type="PROSITE-ProRule" id="PRU00024"/>
    </source>
</evidence>
<keyword evidence="1" id="KW-0479">Metal-binding</keyword>
<dbReference type="Proteomes" id="UP000683360">
    <property type="component" value="Unassembled WGS sequence"/>
</dbReference>
<dbReference type="OrthoDB" id="6105938at2759"/>
<keyword evidence="1" id="KW-0862">Zinc</keyword>
<keyword evidence="2" id="KW-0175">Coiled coil</keyword>
<dbReference type="CDD" id="cd19757">
    <property type="entry name" value="Bbox1"/>
    <property type="match status" value="1"/>
</dbReference>
<name>A0A8S3QW84_MYTED</name>
<keyword evidence="1" id="KW-0863">Zinc-finger</keyword>
<proteinExistence type="predicted"/>
<protein>
    <recommendedName>
        <fullName evidence="3">B box-type domain-containing protein</fullName>
    </recommendedName>
</protein>
<sequence>MLDGGRKQHTKNKQILLELEEEVITKAQKYAKKNLALVDSEWKTLEGSLKQEFKVLKTLRNQMVTDKEIISRGTSASEMLSKLYPSSENMHSPKKSVYQMVLKQISYDPKYEITQYAIELLIKRFSRAKKVLTLDNNQALIASEKDKIVQKIQFDNEDIKVLKTLPETTVYDMAKLDNGDILISFQENQLNIFREKNETIELFYSFSPLLKTFGIHVNEENEILVGLSAGFPDEEDKITKPGKIAVLNSEGNVKRTFEYGKKTDSKECLCTCPTRIVAHLDNTICFIDKITKNNKRQNYMASSKPEEKYSPLPLICQICDISSDLKWMCPECDLYFCANCELKFHRKNQTLSGHAKIDIEQCSTENINEIIRKAEIENISCVLHTEEKCNLFCKDCQNTVCKNCVSSGSHQNHELASLEDIFKEKALEKHNFQTRIESHIDHYTQTANEMEYMLEKATAKYKRTQENILQTEKQLITETKGYFKTIVGKIELEWENIEEMVKEEIKEAESKKGQLVKYDENLTQAIAPLKMLTTNYPQNLLYNVNESVYHHKLQQTLLERYQRHKWGHYPGQ</sequence>
<organism evidence="4 5">
    <name type="scientific">Mytilus edulis</name>
    <name type="common">Blue mussel</name>
    <dbReference type="NCBI Taxonomy" id="6550"/>
    <lineage>
        <taxon>Eukaryota</taxon>
        <taxon>Metazoa</taxon>
        <taxon>Spiralia</taxon>
        <taxon>Lophotrochozoa</taxon>
        <taxon>Mollusca</taxon>
        <taxon>Bivalvia</taxon>
        <taxon>Autobranchia</taxon>
        <taxon>Pteriomorphia</taxon>
        <taxon>Mytilida</taxon>
        <taxon>Mytiloidea</taxon>
        <taxon>Mytilidae</taxon>
        <taxon>Mytilinae</taxon>
        <taxon>Mytilus</taxon>
    </lineage>
</organism>
<dbReference type="AlphaFoldDB" id="A0A8S3QW84"/>
<reference evidence="4" key="1">
    <citation type="submission" date="2021-03" db="EMBL/GenBank/DDBJ databases">
        <authorList>
            <person name="Bekaert M."/>
        </authorList>
    </citation>
    <scope>NUCLEOTIDE SEQUENCE</scope>
</reference>
<dbReference type="EMBL" id="CAJPWZ010000825">
    <property type="protein sequence ID" value="CAG2201038.1"/>
    <property type="molecule type" value="Genomic_DNA"/>
</dbReference>
<dbReference type="SUPFAM" id="SSF57845">
    <property type="entry name" value="B-box zinc-binding domain"/>
    <property type="match status" value="1"/>
</dbReference>
<evidence type="ECO:0000313" key="5">
    <source>
        <dbReference type="Proteomes" id="UP000683360"/>
    </source>
</evidence>
<evidence type="ECO:0000256" key="2">
    <source>
        <dbReference type="SAM" id="Coils"/>
    </source>
</evidence>
<dbReference type="InterPro" id="IPR047153">
    <property type="entry name" value="TRIM45/56/19-like"/>
</dbReference>
<dbReference type="PANTHER" id="PTHR25462">
    <property type="entry name" value="BONUS, ISOFORM C-RELATED"/>
    <property type="match status" value="1"/>
</dbReference>
<accession>A0A8S3QW84</accession>
<dbReference type="PANTHER" id="PTHR25462:SF296">
    <property type="entry name" value="MEIOTIC P26, ISOFORM F"/>
    <property type="match status" value="1"/>
</dbReference>
<dbReference type="Gene3D" id="3.30.160.60">
    <property type="entry name" value="Classic Zinc Finger"/>
    <property type="match status" value="1"/>
</dbReference>
<dbReference type="PROSITE" id="PS50119">
    <property type="entry name" value="ZF_BBOX"/>
    <property type="match status" value="1"/>
</dbReference>
<dbReference type="Pfam" id="PF00643">
    <property type="entry name" value="zf-B_box"/>
    <property type="match status" value="1"/>
</dbReference>
<evidence type="ECO:0000259" key="3">
    <source>
        <dbReference type="PROSITE" id="PS50119"/>
    </source>
</evidence>
<dbReference type="GO" id="GO:0008270">
    <property type="term" value="F:zinc ion binding"/>
    <property type="evidence" value="ECO:0007669"/>
    <property type="project" value="UniProtKB-KW"/>
</dbReference>
<feature type="domain" description="B box-type" evidence="3">
    <location>
        <begin position="376"/>
        <end position="418"/>
    </location>
</feature>
<comment type="caution">
    <text evidence="4">The sequence shown here is derived from an EMBL/GenBank/DDBJ whole genome shotgun (WGS) entry which is preliminary data.</text>
</comment>
<gene>
    <name evidence="4" type="ORF">MEDL_15671</name>
</gene>